<reference evidence="1" key="1">
    <citation type="submission" date="2019-11" db="EMBL/GenBank/DDBJ databases">
        <title>Nori genome reveals adaptations in red seaweeds to the harsh intertidal environment.</title>
        <authorList>
            <person name="Wang D."/>
            <person name="Mao Y."/>
        </authorList>
    </citation>
    <scope>NUCLEOTIDE SEQUENCE</scope>
    <source>
        <tissue evidence="1">Gametophyte</tissue>
    </source>
</reference>
<proteinExistence type="predicted"/>
<protein>
    <submittedName>
        <fullName evidence="1">Uncharacterized protein</fullName>
    </submittedName>
</protein>
<evidence type="ECO:0000313" key="1">
    <source>
        <dbReference type="EMBL" id="KAK1861444.1"/>
    </source>
</evidence>
<gene>
    <name evidence="1" type="ORF">I4F81_004028</name>
</gene>
<name>A0ACC3BUQ8_PYRYE</name>
<sequence length="441" mass="45995">MAPPSVKSLRNLLKDHGLSTNGTKEVLLQRCREKGVDYARAGGRGIDPTATPAAPAPRSDALPSGSSVPLSAPRGMHLLGPRAPPSAPRGPNLSGGAGPVAAPCPAGGSSFAPHPRPCAPSSVPHGGPGGGALPITASGSPQGPPASPSGAADARQTDAAAASLSPTQLSPGVRQRAPPFTKHEKLRLGHVFCEGDTASVVIASRGPMTRPQKDARTSRMAVWVVLVAEMFNSDEVFDVPVECADGGIDPNLHPHQRTGEFLKSKWTELGFFFWNTYKDYIKSGQNDPSKWGDFSDGDTTLDYLFVLFEKKSLVLDLINPDVGEAGVEGDTPLGEGQGTRQASSTRRKKRRVEGDGPPALNALVSHSADMAASVKRQTDMSELSSLSQTLKNLKEADADPELIASVNARLRHALLAGRPHPQPSSSSVPSEGGGEPASQAL</sequence>
<accession>A0ACC3BUQ8</accession>
<evidence type="ECO:0000313" key="2">
    <source>
        <dbReference type="Proteomes" id="UP000798662"/>
    </source>
</evidence>
<comment type="caution">
    <text evidence="1">The sequence shown here is derived from an EMBL/GenBank/DDBJ whole genome shotgun (WGS) entry which is preliminary data.</text>
</comment>
<dbReference type="EMBL" id="CM020618">
    <property type="protein sequence ID" value="KAK1861444.1"/>
    <property type="molecule type" value="Genomic_DNA"/>
</dbReference>
<organism evidence="1 2">
    <name type="scientific">Pyropia yezoensis</name>
    <name type="common">Susabi-nori</name>
    <name type="synonym">Porphyra yezoensis</name>
    <dbReference type="NCBI Taxonomy" id="2788"/>
    <lineage>
        <taxon>Eukaryota</taxon>
        <taxon>Rhodophyta</taxon>
        <taxon>Bangiophyceae</taxon>
        <taxon>Bangiales</taxon>
        <taxon>Bangiaceae</taxon>
        <taxon>Pyropia</taxon>
    </lineage>
</organism>
<dbReference type="Proteomes" id="UP000798662">
    <property type="component" value="Chromosome 1"/>
</dbReference>
<keyword evidence="2" id="KW-1185">Reference proteome</keyword>